<evidence type="ECO:0000313" key="9">
    <source>
        <dbReference type="Proteomes" id="UP000597507"/>
    </source>
</evidence>
<reference evidence="8 9" key="1">
    <citation type="journal article" date="2014" name="Int. J. Syst. Evol. Microbiol.">
        <title>Complete genome sequence of Corynebacterium casei LMG S-19264T (=DSM 44701T), isolated from a smear-ripened cheese.</title>
        <authorList>
            <consortium name="US DOE Joint Genome Institute (JGI-PGF)"/>
            <person name="Walter F."/>
            <person name="Albersmeier A."/>
            <person name="Kalinowski J."/>
            <person name="Ruckert C."/>
        </authorList>
    </citation>
    <scope>NUCLEOTIDE SEQUENCE [LARGE SCALE GENOMIC DNA]</scope>
    <source>
        <strain evidence="8 9">CGMCC 1.16330</strain>
    </source>
</reference>
<dbReference type="PANTHER" id="PTHR47786:SF2">
    <property type="entry name" value="GLYCOSYL HYDROLASE FAMILY 13 CATALYTIC DOMAIN-CONTAINING PROTEIN"/>
    <property type="match status" value="1"/>
</dbReference>
<dbReference type="SMART" id="SM00642">
    <property type="entry name" value="Aamy"/>
    <property type="match status" value="1"/>
</dbReference>
<dbReference type="InterPro" id="IPR017853">
    <property type="entry name" value="GH"/>
</dbReference>
<dbReference type="CDD" id="cd11344">
    <property type="entry name" value="AmyAc_GlgE_like"/>
    <property type="match status" value="1"/>
</dbReference>
<dbReference type="InterPro" id="IPR049171">
    <property type="entry name" value="GLGE_C"/>
</dbReference>
<feature type="binding site" evidence="6">
    <location>
        <position position="808"/>
    </location>
    <ligand>
        <name>alpha-maltose 1-phosphate</name>
        <dbReference type="ChEBI" id="CHEBI:63576"/>
    </ligand>
</feature>
<dbReference type="PANTHER" id="PTHR47786">
    <property type="entry name" value="ALPHA-1,4-GLUCAN:MALTOSE-1-PHOSPHATE MALTOSYLTRANSFERASE"/>
    <property type="match status" value="1"/>
</dbReference>
<proteinExistence type="inferred from homology"/>
<feature type="binding site" evidence="6">
    <location>
        <position position="770"/>
    </location>
    <ligand>
        <name>alpha-maltose 1-phosphate</name>
        <dbReference type="ChEBI" id="CHEBI:63576"/>
    </ligand>
</feature>
<feature type="binding site" evidence="6">
    <location>
        <begin position="947"/>
        <end position="948"/>
    </location>
    <ligand>
        <name>alpha-maltose 1-phosphate</name>
        <dbReference type="ChEBI" id="CHEBI:63576"/>
    </ligand>
</feature>
<dbReference type="InterPro" id="IPR021828">
    <property type="entry name" value="GlgE_dom_N/S"/>
</dbReference>
<name>A0A8J2ZBD7_9PROT</name>
<dbReference type="GO" id="GO:0004553">
    <property type="term" value="F:hydrolase activity, hydrolyzing O-glycosyl compounds"/>
    <property type="evidence" value="ECO:0007669"/>
    <property type="project" value="InterPro"/>
</dbReference>
<dbReference type="InterPro" id="IPR013783">
    <property type="entry name" value="Ig-like_fold"/>
</dbReference>
<dbReference type="Proteomes" id="UP000597507">
    <property type="component" value="Unassembled WGS sequence"/>
</dbReference>
<dbReference type="EC" id="2.4.99.16" evidence="6"/>
<dbReference type="GO" id="GO:0016758">
    <property type="term" value="F:hexosyltransferase activity"/>
    <property type="evidence" value="ECO:0007669"/>
    <property type="project" value="UniProtKB-UniRule"/>
</dbReference>
<dbReference type="InterPro" id="IPR006047">
    <property type="entry name" value="GH13_cat_dom"/>
</dbReference>
<dbReference type="AlphaFoldDB" id="A0A8J2ZBD7"/>
<dbReference type="Gene3D" id="2.60.40.1180">
    <property type="entry name" value="Golgi alpha-mannosidase II"/>
    <property type="match status" value="1"/>
</dbReference>
<dbReference type="Gene3D" id="3.20.20.80">
    <property type="entry name" value="Glycosidases"/>
    <property type="match status" value="2"/>
</dbReference>
<dbReference type="Gene3D" id="2.60.40.10">
    <property type="entry name" value="Immunoglobulins"/>
    <property type="match status" value="1"/>
</dbReference>
<dbReference type="Pfam" id="PF21702">
    <property type="entry name" value="GLGE_C"/>
    <property type="match status" value="1"/>
</dbReference>
<evidence type="ECO:0000256" key="4">
    <source>
        <dbReference type="ARBA" id="ARBA00023277"/>
    </source>
</evidence>
<dbReference type="Pfam" id="PF00128">
    <property type="entry name" value="Alpha-amylase"/>
    <property type="match status" value="1"/>
</dbReference>
<evidence type="ECO:0000256" key="5">
    <source>
        <dbReference type="ARBA" id="ARBA00048735"/>
    </source>
</evidence>
<dbReference type="InterPro" id="IPR013780">
    <property type="entry name" value="Glyco_hydro_b"/>
</dbReference>
<keyword evidence="4 6" id="KW-0119">Carbohydrate metabolism</keyword>
<organism evidence="8 9">
    <name type="scientific">Caldovatus sediminis</name>
    <dbReference type="NCBI Taxonomy" id="2041189"/>
    <lineage>
        <taxon>Bacteria</taxon>
        <taxon>Pseudomonadati</taxon>
        <taxon>Pseudomonadota</taxon>
        <taxon>Alphaproteobacteria</taxon>
        <taxon>Acetobacterales</taxon>
        <taxon>Roseomonadaceae</taxon>
        <taxon>Caldovatus</taxon>
    </lineage>
</organism>
<feature type="binding site" evidence="6">
    <location>
        <position position="735"/>
    </location>
    <ligand>
        <name>alpha-maltose 1-phosphate</name>
        <dbReference type="ChEBI" id="CHEBI:63576"/>
    </ligand>
</feature>
<evidence type="ECO:0000256" key="3">
    <source>
        <dbReference type="ARBA" id="ARBA00022679"/>
    </source>
</evidence>
<dbReference type="EMBL" id="BMKS01000006">
    <property type="protein sequence ID" value="GGG35781.1"/>
    <property type="molecule type" value="Genomic_DNA"/>
</dbReference>
<dbReference type="InterPro" id="IPR026585">
    <property type="entry name" value="GlgE"/>
</dbReference>
<comment type="function">
    <text evidence="6">Maltosyltransferase that uses maltose 1-phosphate (M1P) as the sugar donor to elongate linear or branched alpha-(1-&gt;4)-glucans. Is involved in a branched alpha-glucan biosynthetic pathway from trehalose, together with TreS, Mak and GlgB.</text>
</comment>
<gene>
    <name evidence="6 8" type="primary">glgE</name>
    <name evidence="8" type="ORF">GCM10010964_24590</name>
</gene>
<evidence type="ECO:0000256" key="1">
    <source>
        <dbReference type="ARBA" id="ARBA00011738"/>
    </source>
</evidence>
<comment type="similarity">
    <text evidence="6">Belongs to the glycosyl hydrolase 13 family. GlgE subfamily.</text>
</comment>
<evidence type="ECO:0000256" key="2">
    <source>
        <dbReference type="ARBA" id="ARBA00022676"/>
    </source>
</evidence>
<feature type="active site" description="Nucleophile" evidence="6">
    <location>
        <position position="807"/>
    </location>
</feature>
<keyword evidence="3 6" id="KW-0808">Transferase</keyword>
<dbReference type="SUPFAM" id="SSF51445">
    <property type="entry name" value="(Trans)glycosidases"/>
    <property type="match status" value="2"/>
</dbReference>
<protein>
    <recommendedName>
        <fullName evidence="6">Alpha-1,4-glucan:maltose-1-phosphate maltosyltransferase</fullName>
        <shortName evidence="6">GMPMT</shortName>
        <ecNumber evidence="6">2.4.99.16</ecNumber>
    </recommendedName>
    <alternativeName>
        <fullName evidence="6">(1-&gt;4)-alpha-D-glucan:maltose-1-phosphate alpha-D-maltosyltransferase</fullName>
    </alternativeName>
</protein>
<dbReference type="Gene3D" id="1.20.58.80">
    <property type="entry name" value="Phosphotransferase system, lactose/cellobiose-type IIA subunit"/>
    <property type="match status" value="1"/>
</dbReference>
<feature type="binding site" evidence="6">
    <location>
        <position position="675"/>
    </location>
    <ligand>
        <name>alpha-maltose 1-phosphate</name>
        <dbReference type="ChEBI" id="CHEBI:63576"/>
    </ligand>
</feature>
<comment type="catalytic activity">
    <reaction evidence="5 6">
        <text>alpha-maltose 1-phosphate + [(1-&gt;4)-alpha-D-glucosyl](n) = [(1-&gt;4)-alpha-D-glucosyl](n+2) + phosphate</text>
        <dbReference type="Rhea" id="RHEA:42692"/>
        <dbReference type="Rhea" id="RHEA-COMP:9584"/>
        <dbReference type="Rhea" id="RHEA-COMP:10183"/>
        <dbReference type="ChEBI" id="CHEBI:15444"/>
        <dbReference type="ChEBI" id="CHEBI:43474"/>
        <dbReference type="ChEBI" id="CHEBI:63576"/>
        <dbReference type="EC" id="2.4.99.16"/>
    </reaction>
</comment>
<dbReference type="RefSeq" id="WP_229677979.1">
    <property type="nucleotide sequence ID" value="NZ_BMKS01000006.1"/>
</dbReference>
<feature type="domain" description="Glycosyl hydrolase family 13 catalytic" evidence="7">
    <location>
        <begin position="627"/>
        <end position="972"/>
    </location>
</feature>
<keyword evidence="9" id="KW-1185">Reference proteome</keyword>
<dbReference type="GO" id="GO:0030979">
    <property type="term" value="P:alpha-glucan biosynthetic process"/>
    <property type="evidence" value="ECO:0007669"/>
    <property type="project" value="UniProtKB-UniRule"/>
</dbReference>
<evidence type="ECO:0000259" key="7">
    <source>
        <dbReference type="SMART" id="SM00642"/>
    </source>
</evidence>
<feature type="active site" description="Proton donor" evidence="6">
    <location>
        <position position="836"/>
    </location>
</feature>
<accession>A0A8J2ZBD7</accession>
<comment type="caution">
    <text evidence="8">The sequence shown here is derived from an EMBL/GenBank/DDBJ whole genome shotgun (WGS) entry which is preliminary data.</text>
</comment>
<dbReference type="Pfam" id="PF11896">
    <property type="entry name" value="GlgE_dom_N_S"/>
    <property type="match status" value="1"/>
</dbReference>
<evidence type="ECO:0000313" key="8">
    <source>
        <dbReference type="EMBL" id="GGG35781.1"/>
    </source>
</evidence>
<evidence type="ECO:0000256" key="6">
    <source>
        <dbReference type="HAMAP-Rule" id="MF_02124"/>
    </source>
</evidence>
<keyword evidence="2 6" id="KW-0328">Glycosyltransferase</keyword>
<sequence length="1079" mass="118500">MGPLPAWDAALERVAALGFSAVLVAPPFAPGRSGNLFHAADHDRPHPVLVSGDAGAGDADALLASLASAARARGLDLFLDLVLDRVAADGRLAAERPGWFDSPAGGGLPDPRRVSLEQGVLRPRLEDPAVEAAYGAWWEDRLRRWAAAGVAGFRCDAPHRVPAALWRRLTAALPGARFIAWTPSVPAPEAAALADAGFAATCDSLAWWDFRAAWLAEEAARLAMVAPALSVPEAPFGPRVAACHEEAGAAERAARRQLRAAAALGSGAGWIVPMGMEYGARRPLDPARDRPGDWDWLRRNAAFDLGEELRACNARLAAAPALAGRSGELRMLSGAEAPVVALLRAAGPDARLAGAATLLLANPDLHAGATAVLATLLPGAGGAFGPFRADWPRGEAALGPDAEIVLAPGEAKILLAPRSAPIRPAAAVPAAAAAARALPRLAIEAVSPAVDDGRFAVKRTVGEVVEVEADLVCDGHDRLAAALLWRPGDEAEWREVRMRPLGNDRWGARFPLERVGRHLFCVEAWRDVFASFRDELEKKHAAGLNIALELEEGRLLIARAAERAGGELAQLAARLRAAPEPERLTLLLSEDTAALMRAADERPFRSRSAEYPVEADRTQARFASWYELFPRSQSGDPKRHGTFDDVIRQLPRIRAMGFDVLYFPPIHPIGRVNRKGRNNSLVAEPGDPGSPYAIGSEEGGHDAIHPELGTLQDFRRLRDAAHAHGMELALDFAIQAAPDHPWLRRHREWFAWRPDGSLRYAENPPKKYEDIVNVEFYGDGAVPSLWVALRDVVRFWVEQGVRTFRVDNPHTKPLPFWEWLIADIRAEHPDCIFLSEAFTRPKMMYRLAKIGFSQSYTYFTWRNHKREIEDYLTELTETAPKDFFRPNFFVNTPDINPYFLQTSGRPGFLIRAALATTLSGLWGMYNGFELCEGRAIPGKEEYLDSEKYEIRAWDWDRPGNIATEIARLNAIRRANPALQTHLGLAFHNAFNDSVLWYRKATPDRSNVVLVAVSLDPHAVQEAAVELPLWEWGLPDHAALAAEDLMRGHRFTWRGKVQRLRLDPHELPFGIWRVRPAEGG</sequence>
<feature type="site" description="Transition state stabilizer" evidence="6">
    <location>
        <position position="894"/>
    </location>
</feature>
<comment type="subunit">
    <text evidence="1 6">Homodimer.</text>
</comment>
<dbReference type="HAMAP" id="MF_02124">
    <property type="entry name" value="GlgE"/>
    <property type="match status" value="1"/>
</dbReference>